<sequence length="123" mass="13019">MAGLLSVIVCALVLVVAAVPGQASDVRDPTRPPQMSHHVNPAPVPVRRDYVLQSTRVAGDLRSAVINGRVVSAGDRVDGALVVAVDVARVRLRDHHGEFTLRLAVPEIARPARNTSAPGEARP</sequence>
<comment type="caution">
    <text evidence="2">The sequence shown here is derived from an EMBL/GenBank/DDBJ whole genome shotgun (WGS) entry which is preliminary data.</text>
</comment>
<dbReference type="Proteomes" id="UP000189462">
    <property type="component" value="Unassembled WGS sequence"/>
</dbReference>
<gene>
    <name evidence="2" type="ORF">B1C78_04545</name>
</gene>
<keyword evidence="3" id="KW-1185">Reference proteome</keyword>
<dbReference type="OrthoDB" id="5772187at2"/>
<keyword evidence="1" id="KW-0732">Signal</keyword>
<dbReference type="AlphaFoldDB" id="A0A1V3NP00"/>
<accession>A0A1V3NP00</accession>
<organism evidence="2 3">
    <name type="scientific">Thioalkalivibrio denitrificans</name>
    <dbReference type="NCBI Taxonomy" id="108003"/>
    <lineage>
        <taxon>Bacteria</taxon>
        <taxon>Pseudomonadati</taxon>
        <taxon>Pseudomonadota</taxon>
        <taxon>Gammaproteobacteria</taxon>
        <taxon>Chromatiales</taxon>
        <taxon>Ectothiorhodospiraceae</taxon>
        <taxon>Thioalkalivibrio</taxon>
    </lineage>
</organism>
<proteinExistence type="predicted"/>
<name>A0A1V3NP00_9GAMM</name>
<evidence type="ECO:0000313" key="3">
    <source>
        <dbReference type="Proteomes" id="UP000189462"/>
    </source>
</evidence>
<dbReference type="RefSeq" id="WP_077277956.1">
    <property type="nucleotide sequence ID" value="NZ_MVBK01000026.1"/>
</dbReference>
<protein>
    <recommendedName>
        <fullName evidence="4">MSHA biogenesis protein MshK</fullName>
    </recommendedName>
</protein>
<reference evidence="2 3" key="1">
    <citation type="submission" date="2017-02" db="EMBL/GenBank/DDBJ databases">
        <title>Genomic diversity within the haloalkaliphilic genus Thioalkalivibrio.</title>
        <authorList>
            <person name="Ahn A.-C."/>
            <person name="Meier-Kolthoff J."/>
            <person name="Overmars L."/>
            <person name="Richter M."/>
            <person name="Woyke T."/>
            <person name="Sorokin D.Y."/>
            <person name="Muyzer G."/>
        </authorList>
    </citation>
    <scope>NUCLEOTIDE SEQUENCE [LARGE SCALE GENOMIC DNA]</scope>
    <source>
        <strain evidence="2 3">ALJD</strain>
    </source>
</reference>
<evidence type="ECO:0008006" key="4">
    <source>
        <dbReference type="Google" id="ProtNLM"/>
    </source>
</evidence>
<evidence type="ECO:0000256" key="1">
    <source>
        <dbReference type="SAM" id="SignalP"/>
    </source>
</evidence>
<feature type="signal peptide" evidence="1">
    <location>
        <begin position="1"/>
        <end position="23"/>
    </location>
</feature>
<dbReference type="STRING" id="108003.B1C78_04545"/>
<feature type="chain" id="PRO_5013002599" description="MSHA biogenesis protein MshK" evidence="1">
    <location>
        <begin position="24"/>
        <end position="123"/>
    </location>
</feature>
<dbReference type="EMBL" id="MVBK01000026">
    <property type="protein sequence ID" value="OOG26780.1"/>
    <property type="molecule type" value="Genomic_DNA"/>
</dbReference>
<evidence type="ECO:0000313" key="2">
    <source>
        <dbReference type="EMBL" id="OOG26780.1"/>
    </source>
</evidence>